<dbReference type="AlphaFoldDB" id="A0A6P5TUS4"/>
<dbReference type="PANTHER" id="PTHR33021:SF482">
    <property type="entry name" value="EARLY NODULIN-LIKE PROTEIN"/>
    <property type="match status" value="1"/>
</dbReference>
<gene>
    <name evidence="3" type="primary">LOC110770854</name>
</gene>
<dbReference type="GeneID" id="110770854"/>
<keyword evidence="1" id="KW-1133">Transmembrane helix</keyword>
<proteinExistence type="predicted"/>
<dbReference type="InterPro" id="IPR039391">
    <property type="entry name" value="Phytocyanin-like"/>
</dbReference>
<name>A0A6P5TUS4_PRUAV</name>
<evidence type="ECO:0000313" key="3">
    <source>
        <dbReference type="RefSeq" id="XP_021830771.1"/>
    </source>
</evidence>
<keyword evidence="1" id="KW-0812">Transmembrane</keyword>
<keyword evidence="1" id="KW-0472">Membrane</keyword>
<evidence type="ECO:0000256" key="1">
    <source>
        <dbReference type="SAM" id="Phobius"/>
    </source>
</evidence>
<dbReference type="RefSeq" id="XP_021830771.1">
    <property type="nucleotide sequence ID" value="XM_021975079.1"/>
</dbReference>
<dbReference type="SUPFAM" id="SSF49503">
    <property type="entry name" value="Cupredoxins"/>
    <property type="match status" value="1"/>
</dbReference>
<dbReference type="InterPro" id="IPR008972">
    <property type="entry name" value="Cupredoxin"/>
</dbReference>
<protein>
    <submittedName>
        <fullName evidence="3">Lamin-like protein isoform X2</fullName>
    </submittedName>
</protein>
<organism evidence="2 3">
    <name type="scientific">Prunus avium</name>
    <name type="common">Cherry</name>
    <name type="synonym">Cerasus avium</name>
    <dbReference type="NCBI Taxonomy" id="42229"/>
    <lineage>
        <taxon>Eukaryota</taxon>
        <taxon>Viridiplantae</taxon>
        <taxon>Streptophyta</taxon>
        <taxon>Embryophyta</taxon>
        <taxon>Tracheophyta</taxon>
        <taxon>Spermatophyta</taxon>
        <taxon>Magnoliopsida</taxon>
        <taxon>eudicotyledons</taxon>
        <taxon>Gunneridae</taxon>
        <taxon>Pentapetalae</taxon>
        <taxon>rosids</taxon>
        <taxon>fabids</taxon>
        <taxon>Rosales</taxon>
        <taxon>Rosaceae</taxon>
        <taxon>Amygdaloideae</taxon>
        <taxon>Amygdaleae</taxon>
        <taxon>Prunus</taxon>
    </lineage>
</organism>
<evidence type="ECO:0000313" key="2">
    <source>
        <dbReference type="Proteomes" id="UP000515124"/>
    </source>
</evidence>
<dbReference type="PANTHER" id="PTHR33021">
    <property type="entry name" value="BLUE COPPER PROTEIN"/>
    <property type="match status" value="1"/>
</dbReference>
<dbReference type="Proteomes" id="UP000515124">
    <property type="component" value="Unplaced"/>
</dbReference>
<reference evidence="3" key="1">
    <citation type="submission" date="2025-08" db="UniProtKB">
        <authorList>
            <consortium name="RefSeq"/>
        </authorList>
    </citation>
    <scope>IDENTIFICATION</scope>
</reference>
<dbReference type="GO" id="GO:0005886">
    <property type="term" value="C:plasma membrane"/>
    <property type="evidence" value="ECO:0007669"/>
    <property type="project" value="TreeGrafter"/>
</dbReference>
<feature type="transmembrane region" description="Helical" evidence="1">
    <location>
        <begin position="63"/>
        <end position="84"/>
    </location>
</feature>
<sequence>MVIMLRAEMGNASEKMHYVGGSKTSWGPSNVNLTEWSSHETFYVGDWLCGAGRDVFNLTQTKTYYFLSGGGYCFQGLKVAVNVLRPMPPAPAPTSTSSSSTSTTATFSSSLLLLLLLLLIVI</sequence>
<feature type="transmembrane region" description="Helical" evidence="1">
    <location>
        <begin position="104"/>
        <end position="121"/>
    </location>
</feature>
<keyword evidence="2" id="KW-1185">Reference proteome</keyword>
<accession>A0A6P5TUS4</accession>
<dbReference type="GO" id="GO:0009055">
    <property type="term" value="F:electron transfer activity"/>
    <property type="evidence" value="ECO:0007669"/>
    <property type="project" value="InterPro"/>
</dbReference>